<evidence type="ECO:0000256" key="12">
    <source>
        <dbReference type="ARBA" id="ARBA00049396"/>
    </source>
</evidence>
<dbReference type="PANTHER" id="PTHR20836">
    <property type="entry name" value="DIHYDRODIPICOLINATE REDUCTASE"/>
    <property type="match status" value="1"/>
</dbReference>
<evidence type="ECO:0000256" key="1">
    <source>
        <dbReference type="ARBA" id="ARBA00006642"/>
    </source>
</evidence>
<keyword evidence="3" id="KW-0028">Amino-acid biosynthesis</keyword>
<evidence type="ECO:0000256" key="8">
    <source>
        <dbReference type="ARBA" id="ARBA00023154"/>
    </source>
</evidence>
<accession>A0A3P3W120</accession>
<dbReference type="PIRSF" id="PIRSF000161">
    <property type="entry name" value="DHPR"/>
    <property type="match status" value="1"/>
</dbReference>
<evidence type="ECO:0000256" key="2">
    <source>
        <dbReference type="ARBA" id="ARBA00022490"/>
    </source>
</evidence>
<keyword evidence="6 16" id="KW-0560">Oxidoreductase</keyword>
<dbReference type="Proteomes" id="UP000274391">
    <property type="component" value="Unassembled WGS sequence"/>
</dbReference>
<comment type="similarity">
    <text evidence="1">Belongs to the DapB family.</text>
</comment>
<evidence type="ECO:0000256" key="13">
    <source>
        <dbReference type="NCBIfam" id="TIGR00036"/>
    </source>
</evidence>
<dbReference type="RefSeq" id="WP_124968950.1">
    <property type="nucleotide sequence ID" value="NZ_RQVS01000001.1"/>
</dbReference>
<dbReference type="Gene3D" id="3.30.360.10">
    <property type="entry name" value="Dihydrodipicolinate Reductase, domain 2"/>
    <property type="match status" value="1"/>
</dbReference>
<evidence type="ECO:0000313" key="17">
    <source>
        <dbReference type="Proteomes" id="UP000274391"/>
    </source>
</evidence>
<dbReference type="GO" id="GO:0005829">
    <property type="term" value="C:cytosol"/>
    <property type="evidence" value="ECO:0007669"/>
    <property type="project" value="TreeGrafter"/>
</dbReference>
<proteinExistence type="inferred from homology"/>
<keyword evidence="4" id="KW-0521">NADP</keyword>
<dbReference type="FunFam" id="3.30.360.10:FF:000009">
    <property type="entry name" value="4-hydroxy-tetrahydrodipicolinate reductase"/>
    <property type="match status" value="1"/>
</dbReference>
<dbReference type="GO" id="GO:0008839">
    <property type="term" value="F:4-hydroxy-tetrahydrodipicolinate reductase"/>
    <property type="evidence" value="ECO:0007669"/>
    <property type="project" value="UniProtKB-UniRule"/>
</dbReference>
<dbReference type="GO" id="GO:0019877">
    <property type="term" value="P:diaminopimelate biosynthetic process"/>
    <property type="evidence" value="ECO:0007669"/>
    <property type="project" value="UniProtKB-KW"/>
</dbReference>
<dbReference type="EC" id="1.17.1.8" evidence="10 13"/>
<keyword evidence="8" id="KW-0457">Lysine biosynthesis</keyword>
<comment type="pathway">
    <text evidence="9">Amino-acid biosynthesis; L-lysine biosynthesis via DAP pathway; (S)-tetrahydrodipicolinate from L-aspartate: step 4/4.</text>
</comment>
<feature type="domain" description="Dihydrodipicolinate reductase N-terminal" evidence="14">
    <location>
        <begin position="3"/>
        <end position="103"/>
    </location>
</feature>
<dbReference type="InterPro" id="IPR036291">
    <property type="entry name" value="NAD(P)-bd_dom_sf"/>
</dbReference>
<evidence type="ECO:0000259" key="15">
    <source>
        <dbReference type="Pfam" id="PF05173"/>
    </source>
</evidence>
<protein>
    <recommendedName>
        <fullName evidence="10 13">4-hydroxy-tetrahydrodipicolinate reductase</fullName>
        <ecNumber evidence="10 13">1.17.1.8</ecNumber>
    </recommendedName>
</protein>
<reference evidence="16 17" key="1">
    <citation type="submission" date="2018-11" db="EMBL/GenBank/DDBJ databases">
        <title>YIM 102482-1 draft genome.</title>
        <authorList>
            <person name="Li G."/>
            <person name="Jiang Y."/>
        </authorList>
    </citation>
    <scope>NUCLEOTIDE SEQUENCE [LARGE SCALE GENOMIC DNA]</scope>
    <source>
        <strain evidence="16 17">YIM 102482-1</strain>
    </source>
</reference>
<dbReference type="AlphaFoldDB" id="A0A3P3W120"/>
<evidence type="ECO:0000256" key="4">
    <source>
        <dbReference type="ARBA" id="ARBA00022857"/>
    </source>
</evidence>
<comment type="catalytic activity">
    <reaction evidence="12">
        <text>(S)-2,3,4,5-tetrahydrodipicolinate + NAD(+) + H2O = (2S,4S)-4-hydroxy-2,3,4,5-tetrahydrodipicolinate + NADH + H(+)</text>
        <dbReference type="Rhea" id="RHEA:35323"/>
        <dbReference type="ChEBI" id="CHEBI:15377"/>
        <dbReference type="ChEBI" id="CHEBI:15378"/>
        <dbReference type="ChEBI" id="CHEBI:16845"/>
        <dbReference type="ChEBI" id="CHEBI:57540"/>
        <dbReference type="ChEBI" id="CHEBI:57945"/>
        <dbReference type="ChEBI" id="CHEBI:67139"/>
        <dbReference type="EC" id="1.17.1.8"/>
    </reaction>
</comment>
<evidence type="ECO:0000313" key="16">
    <source>
        <dbReference type="EMBL" id="RRJ88751.1"/>
    </source>
</evidence>
<evidence type="ECO:0000256" key="11">
    <source>
        <dbReference type="ARBA" id="ARBA00049080"/>
    </source>
</evidence>
<dbReference type="SUPFAM" id="SSF51735">
    <property type="entry name" value="NAD(P)-binding Rossmann-fold domains"/>
    <property type="match status" value="1"/>
</dbReference>
<keyword evidence="2" id="KW-0963">Cytoplasm</keyword>
<evidence type="ECO:0000256" key="7">
    <source>
        <dbReference type="ARBA" id="ARBA00023027"/>
    </source>
</evidence>
<dbReference type="InterPro" id="IPR022663">
    <property type="entry name" value="DapB_C"/>
</dbReference>
<dbReference type="EMBL" id="RQVS01000001">
    <property type="protein sequence ID" value="RRJ88751.1"/>
    <property type="molecule type" value="Genomic_DNA"/>
</dbReference>
<feature type="domain" description="Dihydrodipicolinate reductase C-terminal" evidence="15">
    <location>
        <begin position="109"/>
        <end position="222"/>
    </location>
</feature>
<sequence>MTISVALSGATGRMGGLIQQIIDETEGLRLHALLDSKSPATAMDGADVLIDVTRIEVSEQLVGHAITNGINVVVGTSGWNADRLEQLADRIPAERGVIVVPNFSIGSVLSTNLATIAGRFYDSIEILEAHHAGKIDSPSGTAVRTAERIAAAREDALEAPFGEQRARGEVVAGIPVHSLRLRGVVADQQVIFGGVGETLTIRHETLSSDAYAQGIRLALEAAPELRGLTVGLDALLGIGAAA</sequence>
<comment type="caution">
    <text evidence="16">The sequence shown here is derived from an EMBL/GenBank/DDBJ whole genome shotgun (WGS) entry which is preliminary data.</text>
</comment>
<evidence type="ECO:0000256" key="3">
    <source>
        <dbReference type="ARBA" id="ARBA00022605"/>
    </source>
</evidence>
<evidence type="ECO:0000256" key="6">
    <source>
        <dbReference type="ARBA" id="ARBA00023002"/>
    </source>
</evidence>
<dbReference type="InterPro" id="IPR023940">
    <property type="entry name" value="DHDPR_bac"/>
</dbReference>
<keyword evidence="5" id="KW-0220">Diaminopimelate biosynthesis</keyword>
<dbReference type="Pfam" id="PF05173">
    <property type="entry name" value="DapB_C"/>
    <property type="match status" value="1"/>
</dbReference>
<comment type="catalytic activity">
    <reaction evidence="11">
        <text>(S)-2,3,4,5-tetrahydrodipicolinate + NADP(+) + H2O = (2S,4S)-4-hydroxy-2,3,4,5-tetrahydrodipicolinate + NADPH + H(+)</text>
        <dbReference type="Rhea" id="RHEA:35331"/>
        <dbReference type="ChEBI" id="CHEBI:15377"/>
        <dbReference type="ChEBI" id="CHEBI:15378"/>
        <dbReference type="ChEBI" id="CHEBI:16845"/>
        <dbReference type="ChEBI" id="CHEBI:57783"/>
        <dbReference type="ChEBI" id="CHEBI:58349"/>
        <dbReference type="ChEBI" id="CHEBI:67139"/>
        <dbReference type="EC" id="1.17.1.8"/>
    </reaction>
</comment>
<dbReference type="PROSITE" id="PS01298">
    <property type="entry name" value="DAPB"/>
    <property type="match status" value="1"/>
</dbReference>
<keyword evidence="7" id="KW-0520">NAD</keyword>
<dbReference type="InterPro" id="IPR000846">
    <property type="entry name" value="DapB_N"/>
</dbReference>
<dbReference type="OrthoDB" id="9790352at2"/>
<dbReference type="SUPFAM" id="SSF55347">
    <property type="entry name" value="Glyceraldehyde-3-phosphate dehydrogenase-like, C-terminal domain"/>
    <property type="match status" value="1"/>
</dbReference>
<dbReference type="GO" id="GO:0009089">
    <property type="term" value="P:lysine biosynthetic process via diaminopimelate"/>
    <property type="evidence" value="ECO:0007669"/>
    <property type="project" value="UniProtKB-UniRule"/>
</dbReference>
<dbReference type="Gene3D" id="3.40.50.720">
    <property type="entry name" value="NAD(P)-binding Rossmann-like Domain"/>
    <property type="match status" value="1"/>
</dbReference>
<dbReference type="CDD" id="cd02274">
    <property type="entry name" value="DHDPR_N"/>
    <property type="match status" value="1"/>
</dbReference>
<keyword evidence="17" id="KW-1185">Reference proteome</keyword>
<dbReference type="Pfam" id="PF01113">
    <property type="entry name" value="DapB_N"/>
    <property type="match status" value="1"/>
</dbReference>
<organism evidence="16 17">
    <name type="scientific">Gulosibacter macacae</name>
    <dbReference type="NCBI Taxonomy" id="2488791"/>
    <lineage>
        <taxon>Bacteria</taxon>
        <taxon>Bacillati</taxon>
        <taxon>Actinomycetota</taxon>
        <taxon>Actinomycetes</taxon>
        <taxon>Micrococcales</taxon>
        <taxon>Microbacteriaceae</taxon>
        <taxon>Gulosibacter</taxon>
    </lineage>
</organism>
<gene>
    <name evidence="16" type="ORF">EG850_00995</name>
</gene>
<name>A0A3P3W120_9MICO</name>
<dbReference type="InterPro" id="IPR022664">
    <property type="entry name" value="DapB_N_CS"/>
</dbReference>
<dbReference type="PANTHER" id="PTHR20836:SF0">
    <property type="entry name" value="4-HYDROXY-TETRAHYDRODIPICOLINATE REDUCTASE 1, CHLOROPLASTIC-RELATED"/>
    <property type="match status" value="1"/>
</dbReference>
<evidence type="ECO:0000256" key="9">
    <source>
        <dbReference type="ARBA" id="ARBA00037922"/>
    </source>
</evidence>
<dbReference type="NCBIfam" id="TIGR00036">
    <property type="entry name" value="dapB"/>
    <property type="match status" value="1"/>
</dbReference>
<evidence type="ECO:0000259" key="14">
    <source>
        <dbReference type="Pfam" id="PF01113"/>
    </source>
</evidence>
<evidence type="ECO:0000256" key="10">
    <source>
        <dbReference type="ARBA" id="ARBA00038983"/>
    </source>
</evidence>
<evidence type="ECO:0000256" key="5">
    <source>
        <dbReference type="ARBA" id="ARBA00022915"/>
    </source>
</evidence>